<dbReference type="PANTHER" id="PTHR24322:SF736">
    <property type="entry name" value="RETINOL DEHYDROGENASE 10"/>
    <property type="match status" value="1"/>
</dbReference>
<name>A0AAV4NDM9_9ARAC</name>
<evidence type="ECO:0000256" key="4">
    <source>
        <dbReference type="RuleBase" id="RU000363"/>
    </source>
</evidence>
<comment type="caution">
    <text evidence="5">The sequence shown here is derived from an EMBL/GenBank/DDBJ whole genome shotgun (WGS) entry which is preliminary data.</text>
</comment>
<keyword evidence="3" id="KW-0520">NAD</keyword>
<protein>
    <submittedName>
        <fullName evidence="5">Uncharacterized protein</fullName>
    </submittedName>
</protein>
<evidence type="ECO:0000256" key="1">
    <source>
        <dbReference type="ARBA" id="ARBA00006484"/>
    </source>
</evidence>
<dbReference type="InterPro" id="IPR020904">
    <property type="entry name" value="Sc_DH/Rdtase_CS"/>
</dbReference>
<dbReference type="EMBL" id="BPLQ01001550">
    <property type="protein sequence ID" value="GIX82786.1"/>
    <property type="molecule type" value="Genomic_DNA"/>
</dbReference>
<reference evidence="5 6" key="1">
    <citation type="submission" date="2021-06" db="EMBL/GenBank/DDBJ databases">
        <title>Caerostris darwini draft genome.</title>
        <authorList>
            <person name="Kono N."/>
            <person name="Arakawa K."/>
        </authorList>
    </citation>
    <scope>NUCLEOTIDE SEQUENCE [LARGE SCALE GENOMIC DNA]</scope>
</reference>
<proteinExistence type="inferred from homology"/>
<dbReference type="Pfam" id="PF00106">
    <property type="entry name" value="adh_short"/>
    <property type="match status" value="1"/>
</dbReference>
<keyword evidence="2" id="KW-0560">Oxidoreductase</keyword>
<evidence type="ECO:0000313" key="6">
    <source>
        <dbReference type="Proteomes" id="UP001054837"/>
    </source>
</evidence>
<organism evidence="5 6">
    <name type="scientific">Caerostris darwini</name>
    <dbReference type="NCBI Taxonomy" id="1538125"/>
    <lineage>
        <taxon>Eukaryota</taxon>
        <taxon>Metazoa</taxon>
        <taxon>Ecdysozoa</taxon>
        <taxon>Arthropoda</taxon>
        <taxon>Chelicerata</taxon>
        <taxon>Arachnida</taxon>
        <taxon>Araneae</taxon>
        <taxon>Araneomorphae</taxon>
        <taxon>Entelegynae</taxon>
        <taxon>Araneoidea</taxon>
        <taxon>Araneidae</taxon>
        <taxon>Caerostris</taxon>
    </lineage>
</organism>
<evidence type="ECO:0000313" key="5">
    <source>
        <dbReference type="EMBL" id="GIX82786.1"/>
    </source>
</evidence>
<dbReference type="PRINTS" id="PR00080">
    <property type="entry name" value="SDRFAMILY"/>
</dbReference>
<dbReference type="SUPFAM" id="SSF51735">
    <property type="entry name" value="NAD(P)-binding Rossmann-fold domains"/>
    <property type="match status" value="1"/>
</dbReference>
<dbReference type="PANTHER" id="PTHR24322">
    <property type="entry name" value="PKSB"/>
    <property type="match status" value="1"/>
</dbReference>
<dbReference type="Proteomes" id="UP001054837">
    <property type="component" value="Unassembled WGS sequence"/>
</dbReference>
<keyword evidence="6" id="KW-1185">Reference proteome</keyword>
<dbReference type="GO" id="GO:0016616">
    <property type="term" value="F:oxidoreductase activity, acting on the CH-OH group of donors, NAD or NADP as acceptor"/>
    <property type="evidence" value="ECO:0007669"/>
    <property type="project" value="TreeGrafter"/>
</dbReference>
<gene>
    <name evidence="5" type="primary">Sdr16c6</name>
    <name evidence="5" type="ORF">CDAR_377811</name>
</gene>
<dbReference type="Gene3D" id="3.40.50.720">
    <property type="entry name" value="NAD(P)-binding Rossmann-like Domain"/>
    <property type="match status" value="1"/>
</dbReference>
<dbReference type="InterPro" id="IPR002347">
    <property type="entry name" value="SDR_fam"/>
</dbReference>
<dbReference type="AlphaFoldDB" id="A0AAV4NDM9"/>
<accession>A0AAV4NDM9</accession>
<dbReference type="GO" id="GO:0005811">
    <property type="term" value="C:lipid droplet"/>
    <property type="evidence" value="ECO:0007669"/>
    <property type="project" value="TreeGrafter"/>
</dbReference>
<evidence type="ECO:0000256" key="3">
    <source>
        <dbReference type="ARBA" id="ARBA00023027"/>
    </source>
</evidence>
<dbReference type="CDD" id="cd05339">
    <property type="entry name" value="17beta-HSDXI-like_SDR_c"/>
    <property type="match status" value="1"/>
</dbReference>
<dbReference type="InterPro" id="IPR036291">
    <property type="entry name" value="NAD(P)-bd_dom_sf"/>
</dbReference>
<sequence>MRYKNIKGQVVLITGGGSGIGRLVALRFARHGARIVVWDLNLAGAQETAKMVRDQGGEAFAFRCDVSQPQAVYEAAEKVKKEVGKVDILVNNAGIVTGKKLLDCPDEKIKKTFEVNAMAHFWTCKAFLPDMMSENSGHIVSIASLAGLSGVNYLTDYCSSKFAAVGFEESLRVELQAEGYTGIRSTVVCPFFINTGMFDGVTSGIFSILTPEYVAGEIVSSVLVNQEVLILPKYFSLLVIFKTMMPAKMQHSMSKAFDLDSAMTEFKGRDKQD</sequence>
<evidence type="ECO:0000256" key="2">
    <source>
        <dbReference type="ARBA" id="ARBA00023002"/>
    </source>
</evidence>
<dbReference type="PROSITE" id="PS00061">
    <property type="entry name" value="ADH_SHORT"/>
    <property type="match status" value="1"/>
</dbReference>
<dbReference type="PRINTS" id="PR00081">
    <property type="entry name" value="GDHRDH"/>
</dbReference>
<dbReference type="FunFam" id="3.40.50.720:FF:000202">
    <property type="entry name" value="Short-chain dehydrogenase/reductase family 16C member 6"/>
    <property type="match status" value="1"/>
</dbReference>
<comment type="similarity">
    <text evidence="1 4">Belongs to the short-chain dehydrogenases/reductases (SDR) family.</text>
</comment>